<sequence length="207" mass="24055">MNIKLLPGLLLTIIYVIFYLFIVGPDLKIYTNDDRVDMYNVVQIIGNPKDNTLLRSILSSHVHNSLDHLITNTIALNIASYLLTDITKWYFPINVFYLTILIEHVILELNFIKLEEMYTVGASGGILGIYGFYFSYILLYKISNFDQLSDLHKFGFFSATFIFIDVIYKFYREMIKKDNDNISDLSHFSGFIIGAIIGLLYYFYKNN</sequence>
<evidence type="ECO:0000313" key="9">
    <source>
        <dbReference type="EMBL" id="QFG74564.1"/>
    </source>
</evidence>
<feature type="transmembrane region" description="Helical" evidence="7">
    <location>
        <begin position="119"/>
        <end position="139"/>
    </location>
</feature>
<evidence type="ECO:0000256" key="6">
    <source>
        <dbReference type="ARBA" id="ARBA00023136"/>
    </source>
</evidence>
<evidence type="ECO:0000256" key="2">
    <source>
        <dbReference type="ARBA" id="ARBA00009045"/>
    </source>
</evidence>
<feature type="transmembrane region" description="Helical" evidence="7">
    <location>
        <begin position="183"/>
        <end position="204"/>
    </location>
</feature>
<dbReference type="PANTHER" id="PTHR43731:SF14">
    <property type="entry name" value="PRESENILIN-ASSOCIATED RHOMBOID-LIKE PROTEIN, MITOCHONDRIAL"/>
    <property type="match status" value="1"/>
</dbReference>
<comment type="similarity">
    <text evidence="2">Belongs to the peptidase S54 family.</text>
</comment>
<dbReference type="EMBL" id="MN448289">
    <property type="protein sequence ID" value="QFG74564.1"/>
    <property type="molecule type" value="Genomic_DNA"/>
</dbReference>
<feature type="domain" description="Peptidase S54 rhomboid" evidence="8">
    <location>
        <begin position="52"/>
        <end position="201"/>
    </location>
</feature>
<evidence type="ECO:0000256" key="1">
    <source>
        <dbReference type="ARBA" id="ARBA00004141"/>
    </source>
</evidence>
<evidence type="ECO:0000256" key="5">
    <source>
        <dbReference type="ARBA" id="ARBA00022989"/>
    </source>
</evidence>
<dbReference type="InterPro" id="IPR050925">
    <property type="entry name" value="Rhomboid_protease_S54"/>
</dbReference>
<dbReference type="SUPFAM" id="SSF144091">
    <property type="entry name" value="Rhomboid-like"/>
    <property type="match status" value="1"/>
</dbReference>
<feature type="transmembrane region" description="Helical" evidence="7">
    <location>
        <begin position="89"/>
        <end position="107"/>
    </location>
</feature>
<keyword evidence="4" id="KW-0378">Hydrolase</keyword>
<dbReference type="GO" id="GO:0004252">
    <property type="term" value="F:serine-type endopeptidase activity"/>
    <property type="evidence" value="ECO:0007669"/>
    <property type="project" value="InterPro"/>
</dbReference>
<dbReference type="PANTHER" id="PTHR43731">
    <property type="entry name" value="RHOMBOID PROTEASE"/>
    <property type="match status" value="1"/>
</dbReference>
<reference evidence="9" key="1">
    <citation type="journal article" date="2019" name="Philos. Trans. R. Soc. Lond., B, Biol. Sci.">
        <title>Targeted metagenomic recovery of four divergent viruses reveals shared and distinctive characteristics of giant viruses of marine eukaryotes.</title>
        <authorList>
            <person name="Needham D.M."/>
            <person name="Poirier C."/>
            <person name="Hehenberger E."/>
            <person name="Jimenez V."/>
            <person name="Swalwell J.E."/>
            <person name="Santoro A.E."/>
            <person name="Worden A.Z."/>
        </authorList>
    </citation>
    <scope>NUCLEOTIDE SEQUENCE</scope>
    <source>
        <strain evidence="9">MPacV-611</strain>
    </source>
</reference>
<feature type="transmembrane region" description="Helical" evidence="7">
    <location>
        <begin position="151"/>
        <end position="171"/>
    </location>
</feature>
<dbReference type="InterPro" id="IPR035952">
    <property type="entry name" value="Rhomboid-like_sf"/>
</dbReference>
<dbReference type="GO" id="GO:0016020">
    <property type="term" value="C:membrane"/>
    <property type="evidence" value="ECO:0007669"/>
    <property type="project" value="UniProtKB-SubCell"/>
</dbReference>
<feature type="transmembrane region" description="Helical" evidence="7">
    <location>
        <begin position="5"/>
        <end position="22"/>
    </location>
</feature>
<dbReference type="Pfam" id="PF01694">
    <property type="entry name" value="Rhomboid"/>
    <property type="match status" value="1"/>
</dbReference>
<comment type="subcellular location">
    <subcellularLocation>
        <location evidence="1">Membrane</location>
        <topology evidence="1">Multi-pass membrane protein</topology>
    </subcellularLocation>
</comment>
<evidence type="ECO:0000256" key="7">
    <source>
        <dbReference type="SAM" id="Phobius"/>
    </source>
</evidence>
<evidence type="ECO:0000256" key="4">
    <source>
        <dbReference type="ARBA" id="ARBA00022801"/>
    </source>
</evidence>
<evidence type="ECO:0000256" key="3">
    <source>
        <dbReference type="ARBA" id="ARBA00022692"/>
    </source>
</evidence>
<keyword evidence="3 7" id="KW-0812">Transmembrane</keyword>
<dbReference type="InterPro" id="IPR022764">
    <property type="entry name" value="Peptidase_S54_rhomboid_dom"/>
</dbReference>
<organism evidence="9">
    <name type="scientific">Megaviridae environmental sample</name>
    <dbReference type="NCBI Taxonomy" id="1737588"/>
    <lineage>
        <taxon>Viruses</taxon>
        <taxon>Varidnaviria</taxon>
        <taxon>Bamfordvirae</taxon>
        <taxon>Nucleocytoviricota</taxon>
        <taxon>Megaviricetes</taxon>
        <taxon>Imitervirales</taxon>
        <taxon>Mimiviridae</taxon>
        <taxon>environmental samples</taxon>
    </lineage>
</organism>
<name>A0A5J6VM68_9VIRU</name>
<keyword evidence="6 7" id="KW-0472">Membrane</keyword>
<protein>
    <submittedName>
        <fullName evidence="9">Rhomboid family protein</fullName>
    </submittedName>
</protein>
<proteinExistence type="inferred from homology"/>
<dbReference type="Gene3D" id="1.20.1540.10">
    <property type="entry name" value="Rhomboid-like"/>
    <property type="match status" value="1"/>
</dbReference>
<keyword evidence="5 7" id="KW-1133">Transmembrane helix</keyword>
<evidence type="ECO:0000259" key="8">
    <source>
        <dbReference type="Pfam" id="PF01694"/>
    </source>
</evidence>
<accession>A0A5J6VM68</accession>